<dbReference type="SUPFAM" id="SSF54236">
    <property type="entry name" value="Ubiquitin-like"/>
    <property type="match status" value="1"/>
</dbReference>
<keyword evidence="1" id="KW-0479">Metal-binding</keyword>
<keyword evidence="5" id="KW-1185">Reference proteome</keyword>
<evidence type="ECO:0000259" key="3">
    <source>
        <dbReference type="PROSITE" id="PS50089"/>
    </source>
</evidence>
<dbReference type="Gene3D" id="3.10.20.90">
    <property type="entry name" value="Phosphatidylinositol 3-kinase Catalytic Subunit, Chain A, domain 1"/>
    <property type="match status" value="1"/>
</dbReference>
<feature type="domain" description="RING-type" evidence="3">
    <location>
        <begin position="240"/>
        <end position="274"/>
    </location>
</feature>
<keyword evidence="1" id="KW-0863">Zinc-finger</keyword>
<dbReference type="Pfam" id="PF13920">
    <property type="entry name" value="zf-C3HC4_3"/>
    <property type="match status" value="1"/>
</dbReference>
<dbReference type="SMART" id="SM00213">
    <property type="entry name" value="UBQ"/>
    <property type="match status" value="1"/>
</dbReference>
<keyword evidence="1" id="KW-0862">Zinc</keyword>
<dbReference type="InterPro" id="IPR019956">
    <property type="entry name" value="Ubiquitin_dom"/>
</dbReference>
<dbReference type="OrthoDB" id="428577at2759"/>
<proteinExistence type="predicted"/>
<dbReference type="EMBL" id="KN838781">
    <property type="protein sequence ID" value="KIJ94722.1"/>
    <property type="molecule type" value="Genomic_DNA"/>
</dbReference>
<dbReference type="Proteomes" id="UP000054477">
    <property type="component" value="Unassembled WGS sequence"/>
</dbReference>
<dbReference type="STRING" id="1095629.A0A0C9XEY6"/>
<evidence type="ECO:0000256" key="1">
    <source>
        <dbReference type="PROSITE-ProRule" id="PRU00175"/>
    </source>
</evidence>
<dbReference type="HOGENOM" id="CLU_741992_0_0_1"/>
<evidence type="ECO:0000313" key="4">
    <source>
        <dbReference type="EMBL" id="KIJ94722.1"/>
    </source>
</evidence>
<name>A0A0C9XEY6_9AGAR</name>
<gene>
    <name evidence="4" type="ORF">K443DRAFT_351028</name>
</gene>
<dbReference type="SUPFAM" id="SSF57850">
    <property type="entry name" value="RING/U-box"/>
    <property type="match status" value="1"/>
</dbReference>
<organism evidence="4 5">
    <name type="scientific">Laccaria amethystina LaAM-08-1</name>
    <dbReference type="NCBI Taxonomy" id="1095629"/>
    <lineage>
        <taxon>Eukaryota</taxon>
        <taxon>Fungi</taxon>
        <taxon>Dikarya</taxon>
        <taxon>Basidiomycota</taxon>
        <taxon>Agaricomycotina</taxon>
        <taxon>Agaricomycetes</taxon>
        <taxon>Agaricomycetidae</taxon>
        <taxon>Agaricales</taxon>
        <taxon>Agaricineae</taxon>
        <taxon>Hydnangiaceae</taxon>
        <taxon>Laccaria</taxon>
    </lineage>
</organism>
<reference evidence="4 5" key="1">
    <citation type="submission" date="2014-04" db="EMBL/GenBank/DDBJ databases">
        <authorList>
            <consortium name="DOE Joint Genome Institute"/>
            <person name="Kuo A."/>
            <person name="Kohler A."/>
            <person name="Nagy L.G."/>
            <person name="Floudas D."/>
            <person name="Copeland A."/>
            <person name="Barry K.W."/>
            <person name="Cichocki N."/>
            <person name="Veneault-Fourrey C."/>
            <person name="LaButti K."/>
            <person name="Lindquist E.A."/>
            <person name="Lipzen A."/>
            <person name="Lundell T."/>
            <person name="Morin E."/>
            <person name="Murat C."/>
            <person name="Sun H."/>
            <person name="Tunlid A."/>
            <person name="Henrissat B."/>
            <person name="Grigoriev I.V."/>
            <person name="Hibbett D.S."/>
            <person name="Martin F."/>
            <person name="Nordberg H.P."/>
            <person name="Cantor M.N."/>
            <person name="Hua S.X."/>
        </authorList>
    </citation>
    <scope>NUCLEOTIDE SEQUENCE [LARGE SCALE GENOMIC DNA]</scope>
    <source>
        <strain evidence="4 5">LaAM-08-1</strain>
    </source>
</reference>
<sequence length="373" mass="40931">MLDQRPFCGLRLGNAPGSSETMTIKQPLVHFDGFRTHTRDTKSALKGMQVSVRTLGRSICLDVRSQSTVGQLKIMIQECEGISPNQQRLIYGGRQLEDDFELEHYGLSDCSTVHLVLRLLGGRNTDVLSGFSVGGCISQKINKDPLPPLAYNFERGCRLYVTIINAAYFTSVTGLPSPPSPVSAKTYLEHGLPWFKLYDEYIPAANNTKTPTPLSNVLSVSKLAKREKMAQGKSSLERKCVYCVSEMSTTTLVPCGHETCDECSASITQCPSCRQAISARHTFAASMSFVDQDDGVEAGRSNDNIVKLKYGASQGRVISFISPLTTPDGKALEKNAETKGNEYIRKIARYLGVSALFDGRCDFPFNAKKGKDL</sequence>
<dbReference type="InterPro" id="IPR013083">
    <property type="entry name" value="Znf_RING/FYVE/PHD"/>
</dbReference>
<accession>A0A0C9XEY6</accession>
<dbReference type="GO" id="GO:0008270">
    <property type="term" value="F:zinc ion binding"/>
    <property type="evidence" value="ECO:0007669"/>
    <property type="project" value="UniProtKB-KW"/>
</dbReference>
<dbReference type="Gene3D" id="3.30.40.10">
    <property type="entry name" value="Zinc/RING finger domain, C3HC4 (zinc finger)"/>
    <property type="match status" value="1"/>
</dbReference>
<dbReference type="PROSITE" id="PS50053">
    <property type="entry name" value="UBIQUITIN_2"/>
    <property type="match status" value="1"/>
</dbReference>
<protein>
    <recommendedName>
        <fullName evidence="6">Ubiquitin-like domain-containing protein</fullName>
    </recommendedName>
</protein>
<evidence type="ECO:0000259" key="2">
    <source>
        <dbReference type="PROSITE" id="PS50053"/>
    </source>
</evidence>
<dbReference type="InterPro" id="IPR050158">
    <property type="entry name" value="Ubiquitin_ubiquitin-like"/>
</dbReference>
<dbReference type="InterPro" id="IPR000626">
    <property type="entry name" value="Ubiquitin-like_dom"/>
</dbReference>
<dbReference type="PRINTS" id="PR00348">
    <property type="entry name" value="UBIQUITIN"/>
</dbReference>
<dbReference type="Pfam" id="PF00240">
    <property type="entry name" value="ubiquitin"/>
    <property type="match status" value="1"/>
</dbReference>
<evidence type="ECO:0008006" key="6">
    <source>
        <dbReference type="Google" id="ProtNLM"/>
    </source>
</evidence>
<dbReference type="PANTHER" id="PTHR10666">
    <property type="entry name" value="UBIQUITIN"/>
    <property type="match status" value="1"/>
</dbReference>
<dbReference type="PROSITE" id="PS50089">
    <property type="entry name" value="ZF_RING_2"/>
    <property type="match status" value="1"/>
</dbReference>
<dbReference type="InterPro" id="IPR029071">
    <property type="entry name" value="Ubiquitin-like_domsf"/>
</dbReference>
<dbReference type="AlphaFoldDB" id="A0A0C9XEY6"/>
<reference evidence="5" key="2">
    <citation type="submission" date="2015-01" db="EMBL/GenBank/DDBJ databases">
        <title>Evolutionary Origins and Diversification of the Mycorrhizal Mutualists.</title>
        <authorList>
            <consortium name="DOE Joint Genome Institute"/>
            <consortium name="Mycorrhizal Genomics Consortium"/>
            <person name="Kohler A."/>
            <person name="Kuo A."/>
            <person name="Nagy L.G."/>
            <person name="Floudas D."/>
            <person name="Copeland A."/>
            <person name="Barry K.W."/>
            <person name="Cichocki N."/>
            <person name="Veneault-Fourrey C."/>
            <person name="LaButti K."/>
            <person name="Lindquist E.A."/>
            <person name="Lipzen A."/>
            <person name="Lundell T."/>
            <person name="Morin E."/>
            <person name="Murat C."/>
            <person name="Riley R."/>
            <person name="Ohm R."/>
            <person name="Sun H."/>
            <person name="Tunlid A."/>
            <person name="Henrissat B."/>
            <person name="Grigoriev I.V."/>
            <person name="Hibbett D.S."/>
            <person name="Martin F."/>
        </authorList>
    </citation>
    <scope>NUCLEOTIDE SEQUENCE [LARGE SCALE GENOMIC DNA]</scope>
    <source>
        <strain evidence="5">LaAM-08-1</strain>
    </source>
</reference>
<dbReference type="InterPro" id="IPR001841">
    <property type="entry name" value="Znf_RING"/>
</dbReference>
<feature type="domain" description="Ubiquitin-like" evidence="2">
    <location>
        <begin position="48"/>
        <end position="122"/>
    </location>
</feature>
<evidence type="ECO:0000313" key="5">
    <source>
        <dbReference type="Proteomes" id="UP000054477"/>
    </source>
</evidence>